<evidence type="ECO:0000256" key="13">
    <source>
        <dbReference type="SAM" id="SignalP"/>
    </source>
</evidence>
<evidence type="ECO:0000256" key="5">
    <source>
        <dbReference type="ARBA" id="ARBA00022729"/>
    </source>
</evidence>
<dbReference type="PANTHER" id="PTHR48010">
    <property type="entry name" value="OS05G0588300 PROTEIN"/>
    <property type="match status" value="1"/>
</dbReference>
<organism evidence="15 16">
    <name type="scientific">Lithocarpus litseifolius</name>
    <dbReference type="NCBI Taxonomy" id="425828"/>
    <lineage>
        <taxon>Eukaryota</taxon>
        <taxon>Viridiplantae</taxon>
        <taxon>Streptophyta</taxon>
        <taxon>Embryophyta</taxon>
        <taxon>Tracheophyta</taxon>
        <taxon>Spermatophyta</taxon>
        <taxon>Magnoliopsida</taxon>
        <taxon>eudicotyledons</taxon>
        <taxon>Gunneridae</taxon>
        <taxon>Pentapetalae</taxon>
        <taxon>rosids</taxon>
        <taxon>fabids</taxon>
        <taxon>Fagales</taxon>
        <taxon>Fagaceae</taxon>
        <taxon>Lithocarpus</taxon>
    </lineage>
</organism>
<feature type="transmembrane region" description="Helical" evidence="12">
    <location>
        <begin position="267"/>
        <end position="288"/>
    </location>
</feature>
<accession>A0AAW2DU00</accession>
<evidence type="ECO:0000256" key="10">
    <source>
        <dbReference type="ARBA" id="ARBA00023136"/>
    </source>
</evidence>
<dbReference type="InterPro" id="IPR011009">
    <property type="entry name" value="Kinase-like_dom_sf"/>
</dbReference>
<evidence type="ECO:0000256" key="1">
    <source>
        <dbReference type="ARBA" id="ARBA00004370"/>
    </source>
</evidence>
<dbReference type="AlphaFoldDB" id="A0AAW2DU00"/>
<dbReference type="InterPro" id="IPR013210">
    <property type="entry name" value="LRR_N_plant-typ"/>
</dbReference>
<dbReference type="InterPro" id="IPR000719">
    <property type="entry name" value="Prot_kinase_dom"/>
</dbReference>
<dbReference type="CDD" id="cd14066">
    <property type="entry name" value="STKc_IRAK"/>
    <property type="match status" value="1"/>
</dbReference>
<dbReference type="Pfam" id="PF08263">
    <property type="entry name" value="LRRNT_2"/>
    <property type="match status" value="1"/>
</dbReference>
<keyword evidence="3" id="KW-0433">Leucine-rich repeat</keyword>
<dbReference type="Pfam" id="PF07714">
    <property type="entry name" value="PK_Tyr_Ser-Thr"/>
    <property type="match status" value="1"/>
</dbReference>
<feature type="signal peptide" evidence="13">
    <location>
        <begin position="1"/>
        <end position="29"/>
    </location>
</feature>
<protein>
    <recommendedName>
        <fullName evidence="14">Protein kinase domain-containing protein</fullName>
    </recommendedName>
</protein>
<gene>
    <name evidence="15" type="ORF">SO802_000955</name>
</gene>
<evidence type="ECO:0000313" key="15">
    <source>
        <dbReference type="EMBL" id="KAL0013886.1"/>
    </source>
</evidence>
<comment type="subcellular location">
    <subcellularLocation>
        <location evidence="1">Membrane</location>
    </subcellularLocation>
</comment>
<dbReference type="Gene3D" id="3.80.10.10">
    <property type="entry name" value="Ribonuclease Inhibitor"/>
    <property type="match status" value="2"/>
</dbReference>
<feature type="region of interest" description="Disordered" evidence="11">
    <location>
        <begin position="619"/>
        <end position="654"/>
    </location>
</feature>
<feature type="domain" description="Protein kinase" evidence="14">
    <location>
        <begin position="353"/>
        <end position="621"/>
    </location>
</feature>
<dbReference type="InterPro" id="IPR001245">
    <property type="entry name" value="Ser-Thr/Tyr_kinase_cat_dom"/>
</dbReference>
<dbReference type="EMBL" id="JAZDWU010000001">
    <property type="protein sequence ID" value="KAL0013886.1"/>
    <property type="molecule type" value="Genomic_DNA"/>
</dbReference>
<keyword evidence="7" id="KW-0547">Nucleotide-binding</keyword>
<comment type="caution">
    <text evidence="15">The sequence shown here is derived from an EMBL/GenBank/DDBJ whole genome shotgun (WGS) entry which is preliminary data.</text>
</comment>
<evidence type="ECO:0000256" key="11">
    <source>
        <dbReference type="SAM" id="MobiDB-lite"/>
    </source>
</evidence>
<keyword evidence="5 13" id="KW-0732">Signal</keyword>
<reference evidence="15 16" key="1">
    <citation type="submission" date="2024-01" db="EMBL/GenBank/DDBJ databases">
        <title>A telomere-to-telomere, gap-free genome of sweet tea (Lithocarpus litseifolius).</title>
        <authorList>
            <person name="Zhou J."/>
        </authorList>
    </citation>
    <scope>NUCLEOTIDE SEQUENCE [LARGE SCALE GENOMIC DNA]</scope>
    <source>
        <strain evidence="15">Zhou-2022a</strain>
        <tissue evidence="15">Leaf</tissue>
    </source>
</reference>
<dbReference type="FunFam" id="3.30.200.20:FF:000307">
    <property type="entry name" value="pollen receptor-like kinase 1"/>
    <property type="match status" value="1"/>
</dbReference>
<dbReference type="Gene3D" id="3.30.200.20">
    <property type="entry name" value="Phosphorylase Kinase, domain 1"/>
    <property type="match status" value="1"/>
</dbReference>
<dbReference type="Gene3D" id="1.10.510.10">
    <property type="entry name" value="Transferase(Phosphotransferase) domain 1"/>
    <property type="match status" value="1"/>
</dbReference>
<evidence type="ECO:0000256" key="12">
    <source>
        <dbReference type="SAM" id="Phobius"/>
    </source>
</evidence>
<feature type="chain" id="PRO_5043363039" description="Protein kinase domain-containing protein" evidence="13">
    <location>
        <begin position="30"/>
        <end position="654"/>
    </location>
</feature>
<feature type="compositionally biased region" description="Basic and acidic residues" evidence="11">
    <location>
        <begin position="619"/>
        <end position="639"/>
    </location>
</feature>
<keyword evidence="6" id="KW-0677">Repeat</keyword>
<dbReference type="GO" id="GO:0004672">
    <property type="term" value="F:protein kinase activity"/>
    <property type="evidence" value="ECO:0007669"/>
    <property type="project" value="InterPro"/>
</dbReference>
<evidence type="ECO:0000256" key="4">
    <source>
        <dbReference type="ARBA" id="ARBA00022692"/>
    </source>
</evidence>
<feature type="compositionally biased region" description="Pro residues" evidence="11">
    <location>
        <begin position="645"/>
        <end position="654"/>
    </location>
</feature>
<dbReference type="SUPFAM" id="SSF56112">
    <property type="entry name" value="Protein kinase-like (PK-like)"/>
    <property type="match status" value="1"/>
</dbReference>
<evidence type="ECO:0000259" key="14">
    <source>
        <dbReference type="PROSITE" id="PS50011"/>
    </source>
</evidence>
<keyword evidence="16" id="KW-1185">Reference proteome</keyword>
<keyword evidence="4 12" id="KW-0812">Transmembrane</keyword>
<evidence type="ECO:0000256" key="2">
    <source>
        <dbReference type="ARBA" id="ARBA00022553"/>
    </source>
</evidence>
<dbReference type="FunFam" id="3.80.10.10:FF:000234">
    <property type="entry name" value="Probable inactive receptor kinase RLK902"/>
    <property type="match status" value="1"/>
</dbReference>
<dbReference type="FunFam" id="1.10.510.10:FF:000095">
    <property type="entry name" value="protein STRUBBELIG-RECEPTOR FAMILY 8"/>
    <property type="match status" value="1"/>
</dbReference>
<dbReference type="Pfam" id="PF00560">
    <property type="entry name" value="LRR_1"/>
    <property type="match status" value="2"/>
</dbReference>
<keyword evidence="8" id="KW-0067">ATP-binding</keyword>
<feature type="compositionally biased region" description="Pro residues" evidence="11">
    <location>
        <begin position="237"/>
        <end position="252"/>
    </location>
</feature>
<dbReference type="GO" id="GO:0005524">
    <property type="term" value="F:ATP binding"/>
    <property type="evidence" value="ECO:0007669"/>
    <property type="project" value="UniProtKB-KW"/>
</dbReference>
<evidence type="ECO:0000256" key="7">
    <source>
        <dbReference type="ARBA" id="ARBA00022741"/>
    </source>
</evidence>
<feature type="region of interest" description="Disordered" evidence="11">
    <location>
        <begin position="295"/>
        <end position="327"/>
    </location>
</feature>
<keyword evidence="2" id="KW-0597">Phosphoprotein</keyword>
<name>A0AAW2DU00_9ROSI</name>
<evidence type="ECO:0000256" key="8">
    <source>
        <dbReference type="ARBA" id="ARBA00022840"/>
    </source>
</evidence>
<sequence>MAAVGFDSGSVWLLCFVSLLLLLSGRVNSEPTQDKQALLAFLNLIRHANRVQWNSSDSACNWVGVECDSNLSFVYSLRLPGVGLVGAIPPNTLGRLSQLRVLSLRANRLSGVIPSDFSNLTLLRSLYVQDNELTGEFPAGLTRLTRLTRLDLSSNNFTGTIPFTINNLTHLTGLLLENNGFSGTLPSITAPLVNFNVSNNNLNGSIPQTLSKFDASAFAGNVDLCGKPLNKQCSPFFPSPAPSPNPENPAPNPFHKESNKLSKAAKIAIGVAAGLLALILLLLLFLCLKKRHRRRQTAKAPKPPSTTSRTAAAEAGTSSSKEDITGGSTEAERNKLVFFEGGVYSFDLEDLLRASAEVLGKGSVGTSYKAVLEEGTTVVVKRLKDVAVSKREFDMQMEVLGKIKHQNVVPLRAFYYSKDEKLLVYDFMAAGSLSALLHGSRGSGRTPLDWDNRMKIALSAARGLAHLHVSGKVVHGNIKSSNILLRPDQEASVSDFGLNPLFGASTTPNRVAGYRAPEVVETRKVTFKSDVYSFGVLLLELLTGKAPNQASLGEEGIDLPRWVQSVVREEWTAEVFDVELIRYPNIEEEMVQLLQIAMACVSTVPDQRPSMQEVLRMMEDMNRGETDDGLRQSSDDPSKGSEGQTPPPESRTPP</sequence>
<dbReference type="GO" id="GO:0016020">
    <property type="term" value="C:membrane"/>
    <property type="evidence" value="ECO:0007669"/>
    <property type="project" value="UniProtKB-SubCell"/>
</dbReference>
<dbReference type="InterPro" id="IPR001611">
    <property type="entry name" value="Leu-rich_rpt"/>
</dbReference>
<dbReference type="InterPro" id="IPR050994">
    <property type="entry name" value="At_inactive_RLKs"/>
</dbReference>
<keyword evidence="10 12" id="KW-0472">Membrane</keyword>
<dbReference type="SUPFAM" id="SSF52058">
    <property type="entry name" value="L domain-like"/>
    <property type="match status" value="1"/>
</dbReference>
<dbReference type="PANTHER" id="PTHR48010:SF55">
    <property type="entry name" value="OS01G0607900 PROTEIN"/>
    <property type="match status" value="1"/>
</dbReference>
<dbReference type="PROSITE" id="PS50011">
    <property type="entry name" value="PROTEIN_KINASE_DOM"/>
    <property type="match status" value="1"/>
</dbReference>
<dbReference type="Proteomes" id="UP001459277">
    <property type="component" value="Unassembled WGS sequence"/>
</dbReference>
<dbReference type="Pfam" id="PF13855">
    <property type="entry name" value="LRR_8"/>
    <property type="match status" value="1"/>
</dbReference>
<dbReference type="InterPro" id="IPR032675">
    <property type="entry name" value="LRR_dom_sf"/>
</dbReference>
<feature type="region of interest" description="Disordered" evidence="11">
    <location>
        <begin position="236"/>
        <end position="257"/>
    </location>
</feature>
<proteinExistence type="predicted"/>
<evidence type="ECO:0000313" key="16">
    <source>
        <dbReference type="Proteomes" id="UP001459277"/>
    </source>
</evidence>
<keyword evidence="9 12" id="KW-1133">Transmembrane helix</keyword>
<evidence type="ECO:0000256" key="9">
    <source>
        <dbReference type="ARBA" id="ARBA00022989"/>
    </source>
</evidence>
<evidence type="ECO:0000256" key="6">
    <source>
        <dbReference type="ARBA" id="ARBA00022737"/>
    </source>
</evidence>
<evidence type="ECO:0000256" key="3">
    <source>
        <dbReference type="ARBA" id="ARBA00022614"/>
    </source>
</evidence>